<feature type="transmembrane region" description="Helical" evidence="1">
    <location>
        <begin position="76"/>
        <end position="95"/>
    </location>
</feature>
<evidence type="ECO:0000313" key="3">
    <source>
        <dbReference type="Proteomes" id="UP000677016"/>
    </source>
</evidence>
<dbReference type="Pfam" id="PF06993">
    <property type="entry name" value="DUF1304"/>
    <property type="match status" value="1"/>
</dbReference>
<dbReference type="EMBL" id="JAGSNF010000023">
    <property type="protein sequence ID" value="MBR7744711.1"/>
    <property type="molecule type" value="Genomic_DNA"/>
</dbReference>
<dbReference type="PANTHER" id="PTHR38446:SF1">
    <property type="entry name" value="BLL0914 PROTEIN"/>
    <property type="match status" value="1"/>
</dbReference>
<dbReference type="Proteomes" id="UP000677016">
    <property type="component" value="Unassembled WGS sequence"/>
</dbReference>
<comment type="caution">
    <text evidence="2">The sequence shown here is derived from an EMBL/GenBank/DDBJ whole genome shotgun (WGS) entry which is preliminary data.</text>
</comment>
<keyword evidence="1" id="KW-0812">Transmembrane</keyword>
<evidence type="ECO:0000313" key="2">
    <source>
        <dbReference type="EMBL" id="MBR7744711.1"/>
    </source>
</evidence>
<organism evidence="2 3">
    <name type="scientific">Phycicoccus avicenniae</name>
    <dbReference type="NCBI Taxonomy" id="2828860"/>
    <lineage>
        <taxon>Bacteria</taxon>
        <taxon>Bacillati</taxon>
        <taxon>Actinomycetota</taxon>
        <taxon>Actinomycetes</taxon>
        <taxon>Micrococcales</taxon>
        <taxon>Intrasporangiaceae</taxon>
        <taxon>Phycicoccus</taxon>
    </lineage>
</organism>
<accession>A0A941I1V9</accession>
<name>A0A941I1V9_9MICO</name>
<sequence length="119" mass="12204">MQAVALALTALVALVHVGVVVLETALWDTPRGRAVFRMSREQAAATKVLAANQGLYNGFLVAALVLGLLGPEEHRAAFSVFGLGCVLVAGVFGAATVSPRILLVQTVPAALALGAWALS</sequence>
<feature type="transmembrane region" description="Helical" evidence="1">
    <location>
        <begin position="101"/>
        <end position="118"/>
    </location>
</feature>
<keyword evidence="3" id="KW-1185">Reference proteome</keyword>
<proteinExistence type="predicted"/>
<dbReference type="RefSeq" id="WP_211604237.1">
    <property type="nucleotide sequence ID" value="NZ_JAGSNF010000023.1"/>
</dbReference>
<keyword evidence="1" id="KW-1133">Transmembrane helix</keyword>
<feature type="transmembrane region" description="Helical" evidence="1">
    <location>
        <begin position="46"/>
        <end position="69"/>
    </location>
</feature>
<dbReference type="AlphaFoldDB" id="A0A941I1V9"/>
<gene>
    <name evidence="2" type="ORF">KC207_15545</name>
</gene>
<dbReference type="InterPro" id="IPR009732">
    <property type="entry name" value="DUF1304"/>
</dbReference>
<evidence type="ECO:0000256" key="1">
    <source>
        <dbReference type="SAM" id="Phobius"/>
    </source>
</evidence>
<dbReference type="PANTHER" id="PTHR38446">
    <property type="entry name" value="BLL0914 PROTEIN"/>
    <property type="match status" value="1"/>
</dbReference>
<keyword evidence="1" id="KW-0472">Membrane</keyword>
<protein>
    <submittedName>
        <fullName evidence="2">DUF1304 domain-containing protein</fullName>
    </submittedName>
</protein>
<reference evidence="2" key="1">
    <citation type="submission" date="2021-04" db="EMBL/GenBank/DDBJ databases">
        <title>Phycicoccus avicenniae sp. nov., a novel endophytic actinomycetes isolated from branch of Avicennia mariana.</title>
        <authorList>
            <person name="Tuo L."/>
        </authorList>
    </citation>
    <scope>NUCLEOTIDE SEQUENCE</scope>
    <source>
        <strain evidence="2">BSK3Z-2</strain>
    </source>
</reference>